<accession>A0A2M9ZP49</accession>
<evidence type="ECO:0000313" key="4">
    <source>
        <dbReference type="Proteomes" id="UP000231962"/>
    </source>
</evidence>
<reference evidence="4 5" key="1">
    <citation type="submission" date="2017-07" db="EMBL/GenBank/DDBJ databases">
        <title>Leptospira spp. isolated from tropical soils.</title>
        <authorList>
            <person name="Thibeaux R."/>
            <person name="Iraola G."/>
            <person name="Ferres I."/>
            <person name="Bierque E."/>
            <person name="Girault D."/>
            <person name="Soupe-Gilbert M.-E."/>
            <person name="Picardeau M."/>
            <person name="Goarant C."/>
        </authorList>
    </citation>
    <scope>NUCLEOTIDE SEQUENCE [LARGE SCALE GENOMIC DNA]</scope>
    <source>
        <strain evidence="3 5">FH1-B-B1</strain>
        <strain evidence="2 4">FH1-B-C1</strain>
    </source>
</reference>
<dbReference type="OrthoDB" id="346093at2"/>
<organism evidence="3 5">
    <name type="scientific">Leptospira perolatii</name>
    <dbReference type="NCBI Taxonomy" id="2023191"/>
    <lineage>
        <taxon>Bacteria</taxon>
        <taxon>Pseudomonadati</taxon>
        <taxon>Spirochaetota</taxon>
        <taxon>Spirochaetia</taxon>
        <taxon>Leptospirales</taxon>
        <taxon>Leptospiraceae</taxon>
        <taxon>Leptospira</taxon>
    </lineage>
</organism>
<evidence type="ECO:0000313" key="5">
    <source>
        <dbReference type="Proteomes" id="UP000231990"/>
    </source>
</evidence>
<comment type="caution">
    <text evidence="3">The sequence shown here is derived from an EMBL/GenBank/DDBJ whole genome shotgun (WGS) entry which is preliminary data.</text>
</comment>
<evidence type="ECO:0000256" key="1">
    <source>
        <dbReference type="SAM" id="Phobius"/>
    </source>
</evidence>
<dbReference type="RefSeq" id="WP_100712857.1">
    <property type="nucleotide sequence ID" value="NZ_NPDY01000002.1"/>
</dbReference>
<protein>
    <submittedName>
        <fullName evidence="3">Uncharacterized protein</fullName>
    </submittedName>
</protein>
<gene>
    <name evidence="2" type="ORF">CH360_04900</name>
    <name evidence="3" type="ORF">CH373_06170</name>
</gene>
<dbReference type="EMBL" id="NPDZ01000003">
    <property type="protein sequence ID" value="PJZ73749.1"/>
    <property type="molecule type" value="Genomic_DNA"/>
</dbReference>
<sequence length="102" mass="11212">MKDNNLVDAANQMVMLARKSLLFFGAIFTIIALLGITIDIVVASVSGGDLLKYHQTAIERFDELQRLLYSAAGEALLLAMPGGLLSMLWMAMYTSRLFKLSV</sequence>
<keyword evidence="1" id="KW-0812">Transmembrane</keyword>
<feature type="transmembrane region" description="Helical" evidence="1">
    <location>
        <begin position="67"/>
        <end position="91"/>
    </location>
</feature>
<proteinExistence type="predicted"/>
<dbReference type="AlphaFoldDB" id="A0A2M9ZP49"/>
<dbReference type="Proteomes" id="UP000231962">
    <property type="component" value="Unassembled WGS sequence"/>
</dbReference>
<name>A0A2M9ZP49_9LEPT</name>
<feature type="transmembrane region" description="Helical" evidence="1">
    <location>
        <begin position="21"/>
        <end position="47"/>
    </location>
</feature>
<dbReference type="Proteomes" id="UP000231990">
    <property type="component" value="Unassembled WGS sequence"/>
</dbReference>
<keyword evidence="4" id="KW-1185">Reference proteome</keyword>
<dbReference type="EMBL" id="NPDY01000002">
    <property type="protein sequence ID" value="PJZ70853.1"/>
    <property type="molecule type" value="Genomic_DNA"/>
</dbReference>
<evidence type="ECO:0000313" key="3">
    <source>
        <dbReference type="EMBL" id="PJZ73749.1"/>
    </source>
</evidence>
<keyword evidence="1" id="KW-0472">Membrane</keyword>
<keyword evidence="1" id="KW-1133">Transmembrane helix</keyword>
<evidence type="ECO:0000313" key="2">
    <source>
        <dbReference type="EMBL" id="PJZ70853.1"/>
    </source>
</evidence>